<dbReference type="Gene3D" id="3.40.190.10">
    <property type="entry name" value="Periplasmic binding protein-like II"/>
    <property type="match status" value="1"/>
</dbReference>
<gene>
    <name evidence="3" type="ORF">CAL26_14570</name>
</gene>
<proteinExistence type="inferred from homology"/>
<dbReference type="InterPro" id="IPR005064">
    <property type="entry name" value="BUG"/>
</dbReference>
<evidence type="ECO:0008006" key="5">
    <source>
        <dbReference type="Google" id="ProtNLM"/>
    </source>
</evidence>
<dbReference type="AlphaFoldDB" id="A0A261R2R0"/>
<dbReference type="SUPFAM" id="SSF53850">
    <property type="entry name" value="Periplasmic binding protein-like II"/>
    <property type="match status" value="1"/>
</dbReference>
<evidence type="ECO:0000256" key="1">
    <source>
        <dbReference type="ARBA" id="ARBA00006987"/>
    </source>
</evidence>
<feature type="transmembrane region" description="Helical" evidence="2">
    <location>
        <begin position="62"/>
        <end position="81"/>
    </location>
</feature>
<comment type="similarity">
    <text evidence="1">Belongs to the UPF0065 (bug) family.</text>
</comment>
<dbReference type="PANTHER" id="PTHR42928">
    <property type="entry name" value="TRICARBOXYLATE-BINDING PROTEIN"/>
    <property type="match status" value="1"/>
</dbReference>
<keyword evidence="4" id="KW-1185">Reference proteome</keyword>
<protein>
    <recommendedName>
        <fullName evidence="5">LacI family transcriptional regulator</fullName>
    </recommendedName>
</protein>
<keyword evidence="2" id="KW-0472">Membrane</keyword>
<dbReference type="EMBL" id="NEVJ01000003">
    <property type="protein sequence ID" value="OZI18900.1"/>
    <property type="molecule type" value="Genomic_DNA"/>
</dbReference>
<dbReference type="Gene3D" id="3.40.190.150">
    <property type="entry name" value="Bordetella uptake gene, domain 1"/>
    <property type="match status" value="1"/>
</dbReference>
<accession>A0A261R2R0</accession>
<sequence length="384" mass="40373">MVGQCGRTQGRYADEYAARYKKLQVKSCTRPPAAKARGHGHRPSGQRYKGYSMKISCAMRGAGARLLAAFSLILPLGWAGLAHAGAYPERPIKIIVPFTPGGTSDVLARTLAEQMTLDLGQPVVVENRPGAGSALGTGVAARSAPDGYTLLMGSSSALAVNPALQDDLPYDATRSFMPISLVAGIQNILLVNPSLPVKNVQELIAYGKTRKLFYGSAGTGSSPHMSAELFESMAGIEMTHVPFKGGPQAVSEVVAGRVDLIFDNMPTAAAMVKSGQLRGLAVTGAHGSPMVPEIPTVASQGLPGYDVTVWYGLVAPAGTPPAIVDMLSKETAKILAREDVRQKLVAIGTEPQSMTPAAFGEFMSGERTKWAQVIQKAGIRTAAR</sequence>
<keyword evidence="2" id="KW-0812">Transmembrane</keyword>
<dbReference type="PANTHER" id="PTHR42928:SF5">
    <property type="entry name" value="BLR1237 PROTEIN"/>
    <property type="match status" value="1"/>
</dbReference>
<dbReference type="Proteomes" id="UP000216857">
    <property type="component" value="Unassembled WGS sequence"/>
</dbReference>
<dbReference type="CDD" id="cd13578">
    <property type="entry name" value="PBP2_Bug27"/>
    <property type="match status" value="1"/>
</dbReference>
<organism evidence="3 4">
    <name type="scientific">Bordetella genomosp. 9</name>
    <dbReference type="NCBI Taxonomy" id="1416803"/>
    <lineage>
        <taxon>Bacteria</taxon>
        <taxon>Pseudomonadati</taxon>
        <taxon>Pseudomonadota</taxon>
        <taxon>Betaproteobacteria</taxon>
        <taxon>Burkholderiales</taxon>
        <taxon>Alcaligenaceae</taxon>
        <taxon>Bordetella</taxon>
    </lineage>
</organism>
<dbReference type="InterPro" id="IPR042100">
    <property type="entry name" value="Bug_dom1"/>
</dbReference>
<keyword evidence="2" id="KW-1133">Transmembrane helix</keyword>
<evidence type="ECO:0000313" key="3">
    <source>
        <dbReference type="EMBL" id="OZI18900.1"/>
    </source>
</evidence>
<reference evidence="3" key="1">
    <citation type="submission" date="2017-05" db="EMBL/GenBank/DDBJ databases">
        <title>Complete and WGS of Bordetella genogroups.</title>
        <authorList>
            <person name="Spilker T."/>
            <person name="Lipuma J."/>
        </authorList>
    </citation>
    <scope>NUCLEOTIDE SEQUENCE</scope>
    <source>
        <strain evidence="3">AU21707</strain>
    </source>
</reference>
<comment type="caution">
    <text evidence="3">The sequence shown here is derived from an EMBL/GenBank/DDBJ whole genome shotgun (WGS) entry which is preliminary data.</text>
</comment>
<name>A0A261R2R0_9BORD</name>
<dbReference type="Pfam" id="PF03401">
    <property type="entry name" value="TctC"/>
    <property type="match status" value="1"/>
</dbReference>
<evidence type="ECO:0000313" key="4">
    <source>
        <dbReference type="Proteomes" id="UP000216857"/>
    </source>
</evidence>
<evidence type="ECO:0000256" key="2">
    <source>
        <dbReference type="SAM" id="Phobius"/>
    </source>
</evidence>